<comment type="similarity">
    <text evidence="1 8">Belongs to the cytochrome P450 family.</text>
</comment>
<dbReference type="Pfam" id="PF00067">
    <property type="entry name" value="p450"/>
    <property type="match status" value="1"/>
</dbReference>
<evidence type="ECO:0000313" key="10">
    <source>
        <dbReference type="Proteomes" id="UP000681967"/>
    </source>
</evidence>
<dbReference type="GO" id="GO:0004497">
    <property type="term" value="F:monooxygenase activity"/>
    <property type="evidence" value="ECO:0007669"/>
    <property type="project" value="UniProtKB-KW"/>
</dbReference>
<reference evidence="9" key="1">
    <citation type="submission" date="2021-02" db="EMBL/GenBank/DDBJ databases">
        <authorList>
            <person name="Nowell W R."/>
        </authorList>
    </citation>
    <scope>NUCLEOTIDE SEQUENCE</scope>
</reference>
<proteinExistence type="inferred from homology"/>
<keyword evidence="4 8" id="KW-0560">Oxidoreductase</keyword>
<evidence type="ECO:0000256" key="8">
    <source>
        <dbReference type="RuleBase" id="RU000461"/>
    </source>
</evidence>
<dbReference type="SUPFAM" id="SSF48264">
    <property type="entry name" value="Cytochrome P450"/>
    <property type="match status" value="1"/>
</dbReference>
<evidence type="ECO:0000256" key="3">
    <source>
        <dbReference type="ARBA" id="ARBA00022723"/>
    </source>
</evidence>
<keyword evidence="6 8" id="KW-0503">Monooxygenase</keyword>
<dbReference type="InterPro" id="IPR017972">
    <property type="entry name" value="Cyt_P450_CS"/>
</dbReference>
<keyword evidence="2 7" id="KW-0349">Heme</keyword>
<dbReference type="InterPro" id="IPR001128">
    <property type="entry name" value="Cyt_P450"/>
</dbReference>
<gene>
    <name evidence="9" type="ORF">BYL167_LOCUS18259</name>
</gene>
<dbReference type="InterPro" id="IPR036396">
    <property type="entry name" value="Cyt_P450_sf"/>
</dbReference>
<feature type="binding site" description="axial binding residue" evidence="7">
    <location>
        <position position="457"/>
    </location>
    <ligand>
        <name>heme</name>
        <dbReference type="ChEBI" id="CHEBI:30413"/>
    </ligand>
    <ligandPart>
        <name>Fe</name>
        <dbReference type="ChEBI" id="CHEBI:18248"/>
    </ligandPart>
</feature>
<dbReference type="Proteomes" id="UP000681967">
    <property type="component" value="Unassembled WGS sequence"/>
</dbReference>
<dbReference type="PANTHER" id="PTHR24291:SF50">
    <property type="entry name" value="BIFUNCTIONAL ALBAFLAVENONE MONOOXYGENASE_TERPENE SYNTHASE"/>
    <property type="match status" value="1"/>
</dbReference>
<sequence>MPTSPTHPVGPKYLISLTNFAPSTTLFPTLRPRLRGPIPGLPPHFLVGNLIQSGVLFSGTSFHHVYASFKDRFGDIFQVWLGPWRFIAVSDIDDVQHIFTHRNIYEQSDFIVQQISIILPNGLISLKGAKYKRHIALTLPLLRRAKIISHFDLIVDCTDKLLVKWRLSSAQHVHLDIVQQCQNLLLATFGLIAFDYDLETLDDDSVSSNNELTQALREFLRTFEGAVYMPGNMYSVYLKLSCRHRRAQATIERYLDRIVERELAESPESLAQRKRTCLIATLVASLQKDEKAEAMKSEGEQKGLSRSEVLDELVLFLIAGYETTSTALAWFIHLMSKHPRVQQKIKAELTSDGHEHGLSLARLDSLVYLDCVINEVLRFCPPFDGSSRTLTTDDCLPSSGVQLYKGDQVIVPFYTLARDSRHWSIDPELFYPERFLREDKNHNPYALIPFGSGHRQCIGQDLARFELKLIAARLLQQVTFVDGGPEVNAGGHLMGATIRPKHVGVTIEFA</sequence>
<evidence type="ECO:0008006" key="11">
    <source>
        <dbReference type="Google" id="ProtNLM"/>
    </source>
</evidence>
<dbReference type="PRINTS" id="PR00463">
    <property type="entry name" value="EP450I"/>
</dbReference>
<evidence type="ECO:0000256" key="1">
    <source>
        <dbReference type="ARBA" id="ARBA00010617"/>
    </source>
</evidence>
<keyword evidence="5 7" id="KW-0408">Iron</keyword>
<keyword evidence="3 7" id="KW-0479">Metal-binding</keyword>
<dbReference type="PANTHER" id="PTHR24291">
    <property type="entry name" value="CYTOCHROME P450 FAMILY 4"/>
    <property type="match status" value="1"/>
</dbReference>
<evidence type="ECO:0000256" key="2">
    <source>
        <dbReference type="ARBA" id="ARBA00022617"/>
    </source>
</evidence>
<dbReference type="InterPro" id="IPR002401">
    <property type="entry name" value="Cyt_P450_E_grp-I"/>
</dbReference>
<dbReference type="EMBL" id="CAJOBH010007447">
    <property type="protein sequence ID" value="CAF4084443.1"/>
    <property type="molecule type" value="Genomic_DNA"/>
</dbReference>
<accession>A0A8S2Q9I9</accession>
<dbReference type="GO" id="GO:0005506">
    <property type="term" value="F:iron ion binding"/>
    <property type="evidence" value="ECO:0007669"/>
    <property type="project" value="InterPro"/>
</dbReference>
<dbReference type="CDD" id="cd00302">
    <property type="entry name" value="cytochrome_P450"/>
    <property type="match status" value="1"/>
</dbReference>
<evidence type="ECO:0000256" key="5">
    <source>
        <dbReference type="ARBA" id="ARBA00023004"/>
    </source>
</evidence>
<evidence type="ECO:0000256" key="7">
    <source>
        <dbReference type="PIRSR" id="PIRSR602401-1"/>
    </source>
</evidence>
<dbReference type="AlphaFoldDB" id="A0A8S2Q9I9"/>
<evidence type="ECO:0000313" key="9">
    <source>
        <dbReference type="EMBL" id="CAF4084443.1"/>
    </source>
</evidence>
<name>A0A8S2Q9I9_9BILA</name>
<dbReference type="PROSITE" id="PS00086">
    <property type="entry name" value="CYTOCHROME_P450"/>
    <property type="match status" value="1"/>
</dbReference>
<organism evidence="9 10">
    <name type="scientific">Rotaria magnacalcarata</name>
    <dbReference type="NCBI Taxonomy" id="392030"/>
    <lineage>
        <taxon>Eukaryota</taxon>
        <taxon>Metazoa</taxon>
        <taxon>Spiralia</taxon>
        <taxon>Gnathifera</taxon>
        <taxon>Rotifera</taxon>
        <taxon>Eurotatoria</taxon>
        <taxon>Bdelloidea</taxon>
        <taxon>Philodinida</taxon>
        <taxon>Philodinidae</taxon>
        <taxon>Rotaria</taxon>
    </lineage>
</organism>
<comment type="cofactor">
    <cofactor evidence="7">
        <name>heme</name>
        <dbReference type="ChEBI" id="CHEBI:30413"/>
    </cofactor>
</comment>
<dbReference type="GO" id="GO:0016705">
    <property type="term" value="F:oxidoreductase activity, acting on paired donors, with incorporation or reduction of molecular oxygen"/>
    <property type="evidence" value="ECO:0007669"/>
    <property type="project" value="InterPro"/>
</dbReference>
<dbReference type="InterPro" id="IPR050196">
    <property type="entry name" value="Cytochrome_P450_Monoox"/>
</dbReference>
<protein>
    <recommendedName>
        <fullName evidence="11">Cytochrome P450</fullName>
    </recommendedName>
</protein>
<evidence type="ECO:0000256" key="4">
    <source>
        <dbReference type="ARBA" id="ARBA00023002"/>
    </source>
</evidence>
<evidence type="ECO:0000256" key="6">
    <source>
        <dbReference type="ARBA" id="ARBA00023033"/>
    </source>
</evidence>
<dbReference type="GO" id="GO:0020037">
    <property type="term" value="F:heme binding"/>
    <property type="evidence" value="ECO:0007669"/>
    <property type="project" value="InterPro"/>
</dbReference>
<dbReference type="Gene3D" id="1.10.630.10">
    <property type="entry name" value="Cytochrome P450"/>
    <property type="match status" value="1"/>
</dbReference>
<comment type="caution">
    <text evidence="9">The sequence shown here is derived from an EMBL/GenBank/DDBJ whole genome shotgun (WGS) entry which is preliminary data.</text>
</comment>
<dbReference type="PRINTS" id="PR00385">
    <property type="entry name" value="P450"/>
</dbReference>